<protein>
    <submittedName>
        <fullName evidence="2">Uncharacterized protein</fullName>
    </submittedName>
</protein>
<dbReference type="Proteomes" id="UP000251341">
    <property type="component" value="Unassembled WGS sequence"/>
</dbReference>
<keyword evidence="1" id="KW-0732">Signal</keyword>
<comment type="caution">
    <text evidence="2">The sequence shown here is derived from an EMBL/GenBank/DDBJ whole genome shotgun (WGS) entry which is preliminary data.</text>
</comment>
<name>A0A315ELR8_9BURK</name>
<evidence type="ECO:0000256" key="1">
    <source>
        <dbReference type="SAM" id="SignalP"/>
    </source>
</evidence>
<sequence length="157" mass="17819">MKSYKLYFLIAMAVALPIQAAELATFDEVRKQYQTYGDGTRLSYLYNRCAALQLNVSALLLRKGQKKGAQDFESVTQHYMVLSEANEREIDKKRGMKSKDTMKTVNRAVANVSEVYSKRMKDNFAKRGDYLIGDVQLEAELAECNLPEAFKKKAVAD</sequence>
<dbReference type="RefSeq" id="WP_108401357.1">
    <property type="nucleotide sequence ID" value="NZ_NESP01000001.1"/>
</dbReference>
<evidence type="ECO:0000313" key="3">
    <source>
        <dbReference type="Proteomes" id="UP000251341"/>
    </source>
</evidence>
<keyword evidence="3" id="KW-1185">Reference proteome</keyword>
<gene>
    <name evidence="2" type="ORF">B9Z44_00020</name>
</gene>
<evidence type="ECO:0000313" key="2">
    <source>
        <dbReference type="EMBL" id="PUE58129.1"/>
    </source>
</evidence>
<organism evidence="2 3">
    <name type="scientific">Limnohabitans curvus</name>
    <dbReference type="NCBI Taxonomy" id="323423"/>
    <lineage>
        <taxon>Bacteria</taxon>
        <taxon>Pseudomonadati</taxon>
        <taxon>Pseudomonadota</taxon>
        <taxon>Betaproteobacteria</taxon>
        <taxon>Burkholderiales</taxon>
        <taxon>Comamonadaceae</taxon>
        <taxon>Limnohabitans</taxon>
    </lineage>
</organism>
<dbReference type="AlphaFoldDB" id="A0A315ELR8"/>
<accession>A0A315ELR8</accession>
<dbReference type="EMBL" id="NESP01000001">
    <property type="protein sequence ID" value="PUE58129.1"/>
    <property type="molecule type" value="Genomic_DNA"/>
</dbReference>
<proteinExistence type="predicted"/>
<reference evidence="2 3" key="1">
    <citation type="submission" date="2017-04" db="EMBL/GenBank/DDBJ databases">
        <title>Unexpected and diverse lifestyles within the genus Limnohabitans.</title>
        <authorList>
            <person name="Kasalicky V."/>
            <person name="Mehrshad M."/>
            <person name="Andrei S.-A."/>
            <person name="Salcher M."/>
            <person name="Kratochvilova H."/>
            <person name="Simek K."/>
            <person name="Ghai R."/>
        </authorList>
    </citation>
    <scope>NUCLEOTIDE SEQUENCE [LARGE SCALE GENOMIC DNA]</scope>
    <source>
        <strain evidence="2 3">MWH-C5</strain>
    </source>
</reference>
<feature type="signal peptide" evidence="1">
    <location>
        <begin position="1"/>
        <end position="20"/>
    </location>
</feature>
<feature type="chain" id="PRO_5016465651" evidence="1">
    <location>
        <begin position="21"/>
        <end position="157"/>
    </location>
</feature>